<dbReference type="InterPro" id="IPR003141">
    <property type="entry name" value="Pol/His_phosphatase_N"/>
</dbReference>
<dbReference type="GO" id="GO:0008270">
    <property type="term" value="F:zinc ion binding"/>
    <property type="evidence" value="ECO:0007669"/>
    <property type="project" value="TreeGrafter"/>
</dbReference>
<dbReference type="Proteomes" id="UP000178602">
    <property type="component" value="Unassembled WGS sequence"/>
</dbReference>
<accession>A0A1F4T6H9</accession>
<sequence>MDDLGTRIEFHSHSIFSDGSLLPAALVREAEIKGHAALAITDHVDESNLEAVVKALTHFERETKGNLPLKFIPGVELSYIQPGSIQRYAKKARKLGARLIIVHGESPVEAVYPGTNKAAVAARGVVDILAHPGRITAEEASLAAKHGVFLELTAKPGHNQTNRHVAAQAKLAGAKLIVDTDCHDEKGLITQKEAWQICKEAGLNDDEARIVVRDNALELLKRSERP</sequence>
<dbReference type="InterPro" id="IPR016195">
    <property type="entry name" value="Pol/histidinol_Pase-like"/>
</dbReference>
<dbReference type="NCBIfam" id="NF004981">
    <property type="entry name" value="PRK06361.1"/>
    <property type="match status" value="1"/>
</dbReference>
<dbReference type="InterPro" id="IPR050243">
    <property type="entry name" value="PHP_phosphatase"/>
</dbReference>
<protein>
    <recommendedName>
        <fullName evidence="1">Polymerase/histidinol phosphatase N-terminal domain-containing protein</fullName>
    </recommendedName>
</protein>
<gene>
    <name evidence="2" type="ORF">A3K49_05370</name>
</gene>
<dbReference type="EMBL" id="MEUG01000001">
    <property type="protein sequence ID" value="OGC28391.1"/>
    <property type="molecule type" value="Genomic_DNA"/>
</dbReference>
<dbReference type="GO" id="GO:0042578">
    <property type="term" value="F:phosphoric ester hydrolase activity"/>
    <property type="evidence" value="ECO:0007669"/>
    <property type="project" value="TreeGrafter"/>
</dbReference>
<dbReference type="GO" id="GO:0005829">
    <property type="term" value="C:cytosol"/>
    <property type="evidence" value="ECO:0007669"/>
    <property type="project" value="TreeGrafter"/>
</dbReference>
<evidence type="ECO:0000313" key="2">
    <source>
        <dbReference type="EMBL" id="OGC28391.1"/>
    </source>
</evidence>
<dbReference type="SUPFAM" id="SSF89550">
    <property type="entry name" value="PHP domain-like"/>
    <property type="match status" value="1"/>
</dbReference>
<dbReference type="PANTHER" id="PTHR36928:SF1">
    <property type="entry name" value="PHOSPHATASE YCDX-RELATED"/>
    <property type="match status" value="1"/>
</dbReference>
<comment type="caution">
    <text evidence="2">The sequence shown here is derived from an EMBL/GenBank/DDBJ whole genome shotgun (WGS) entry which is preliminary data.</text>
</comment>
<dbReference type="Gene3D" id="3.20.20.140">
    <property type="entry name" value="Metal-dependent hydrolases"/>
    <property type="match status" value="1"/>
</dbReference>
<evidence type="ECO:0000259" key="1">
    <source>
        <dbReference type="SMART" id="SM00481"/>
    </source>
</evidence>
<proteinExistence type="predicted"/>
<evidence type="ECO:0000313" key="3">
    <source>
        <dbReference type="Proteomes" id="UP000178602"/>
    </source>
</evidence>
<name>A0A1F4T6H9_UNCSA</name>
<feature type="domain" description="Polymerase/histidinol phosphatase N-terminal" evidence="1">
    <location>
        <begin position="8"/>
        <end position="81"/>
    </location>
</feature>
<dbReference type="Pfam" id="PF02811">
    <property type="entry name" value="PHP"/>
    <property type="match status" value="1"/>
</dbReference>
<reference evidence="2 3" key="1">
    <citation type="journal article" date="2016" name="Nat. Commun.">
        <title>Thousands of microbial genomes shed light on interconnected biogeochemical processes in an aquifer system.</title>
        <authorList>
            <person name="Anantharaman K."/>
            <person name="Brown C.T."/>
            <person name="Hug L.A."/>
            <person name="Sharon I."/>
            <person name="Castelle C.J."/>
            <person name="Probst A.J."/>
            <person name="Thomas B.C."/>
            <person name="Singh A."/>
            <person name="Wilkins M.J."/>
            <person name="Karaoz U."/>
            <person name="Brodie E.L."/>
            <person name="Williams K.H."/>
            <person name="Hubbard S.S."/>
            <person name="Banfield J.F."/>
        </authorList>
    </citation>
    <scope>NUCLEOTIDE SEQUENCE [LARGE SCALE GENOMIC DNA]</scope>
</reference>
<dbReference type="AlphaFoldDB" id="A0A1F4T6H9"/>
<organism evidence="2 3">
    <name type="scientific">candidate division WOR-1 bacterium RIFOXYC12_FULL_54_18</name>
    <dbReference type="NCBI Taxonomy" id="1802584"/>
    <lineage>
        <taxon>Bacteria</taxon>
        <taxon>Bacillati</taxon>
        <taxon>Saganbacteria</taxon>
    </lineage>
</organism>
<dbReference type="SMART" id="SM00481">
    <property type="entry name" value="POLIIIAc"/>
    <property type="match status" value="1"/>
</dbReference>
<dbReference type="InterPro" id="IPR004013">
    <property type="entry name" value="PHP_dom"/>
</dbReference>
<dbReference type="PANTHER" id="PTHR36928">
    <property type="entry name" value="PHOSPHATASE YCDX-RELATED"/>
    <property type="match status" value="1"/>
</dbReference>